<protein>
    <submittedName>
        <fullName evidence="1">Uncharacterized protein</fullName>
    </submittedName>
</protein>
<dbReference type="EMBL" id="BMAV01017582">
    <property type="protein sequence ID" value="GFY69383.1"/>
    <property type="molecule type" value="Genomic_DNA"/>
</dbReference>
<name>A0A8X6YBT6_9ARAC</name>
<organism evidence="1 2">
    <name type="scientific">Trichonephila inaurata madagascariensis</name>
    <dbReference type="NCBI Taxonomy" id="2747483"/>
    <lineage>
        <taxon>Eukaryota</taxon>
        <taxon>Metazoa</taxon>
        <taxon>Ecdysozoa</taxon>
        <taxon>Arthropoda</taxon>
        <taxon>Chelicerata</taxon>
        <taxon>Arachnida</taxon>
        <taxon>Araneae</taxon>
        <taxon>Araneomorphae</taxon>
        <taxon>Entelegynae</taxon>
        <taxon>Araneoidea</taxon>
        <taxon>Nephilidae</taxon>
        <taxon>Trichonephila</taxon>
        <taxon>Trichonephila inaurata</taxon>
    </lineage>
</organism>
<comment type="caution">
    <text evidence="1">The sequence shown here is derived from an EMBL/GenBank/DDBJ whole genome shotgun (WGS) entry which is preliminary data.</text>
</comment>
<dbReference type="Proteomes" id="UP000886998">
    <property type="component" value="Unassembled WGS sequence"/>
</dbReference>
<proteinExistence type="predicted"/>
<sequence>MLTKSLVSPPPGQKVQQVIQGQRYSPLATTPRDHLESTIQKFIEDPFRHSEALKGKGYKWVRGTRFGRHRILLTVDPEMSRDHHGIR</sequence>
<evidence type="ECO:0000313" key="2">
    <source>
        <dbReference type="Proteomes" id="UP000886998"/>
    </source>
</evidence>
<gene>
    <name evidence="1" type="ORF">TNIN_260151</name>
</gene>
<keyword evidence="2" id="KW-1185">Reference proteome</keyword>
<dbReference type="AlphaFoldDB" id="A0A8X6YBT6"/>
<evidence type="ECO:0000313" key="1">
    <source>
        <dbReference type="EMBL" id="GFY69383.1"/>
    </source>
</evidence>
<accession>A0A8X6YBT6</accession>
<reference evidence="1" key="1">
    <citation type="submission" date="2020-08" db="EMBL/GenBank/DDBJ databases">
        <title>Multicomponent nature underlies the extraordinary mechanical properties of spider dragline silk.</title>
        <authorList>
            <person name="Kono N."/>
            <person name="Nakamura H."/>
            <person name="Mori M."/>
            <person name="Yoshida Y."/>
            <person name="Ohtoshi R."/>
            <person name="Malay A.D."/>
            <person name="Moran D.A.P."/>
            <person name="Tomita M."/>
            <person name="Numata K."/>
            <person name="Arakawa K."/>
        </authorList>
    </citation>
    <scope>NUCLEOTIDE SEQUENCE</scope>
</reference>